<evidence type="ECO:0000256" key="1">
    <source>
        <dbReference type="ARBA" id="ARBA00005250"/>
    </source>
</evidence>
<evidence type="ECO:0000313" key="4">
    <source>
        <dbReference type="Proteomes" id="UP000002417"/>
    </source>
</evidence>
<dbReference type="GO" id="GO:0017001">
    <property type="term" value="P:antibiotic catabolic process"/>
    <property type="evidence" value="ECO:0007669"/>
    <property type="project" value="UniProtKB-ARBA"/>
</dbReference>
<dbReference type="HOGENOM" id="CLU_071324_0_0_5"/>
<dbReference type="STRING" id="78245.Xaut_4732"/>
<dbReference type="eggNOG" id="COG0491">
    <property type="taxonomic scope" value="Bacteria"/>
</dbReference>
<accession>A7IPK5</accession>
<comment type="similarity">
    <text evidence="1">Belongs to the metallo-beta-lactamase superfamily. Class-B beta-lactamase family.</text>
</comment>
<sequence>MSSASGLAPLGSTLRVLEPAPHVLAFYDGRVPGVRLHSAHENWLDDGAYALGIASYAVLDGDEALVYDTHISLAHARIIRDTLDQRGARRIRVVLSHWHDDHVAGNAVFADCEIIANRETAALLAVHRARLEAGDPPICPLILPNVLFEERLELTVGSVPVELFHMDIHSRDGTVALLPDGLLLAGDTLEDPITYVDEPDRLAIHLTELERLAALGPRRILPNHGAPEVIAAGGYGPALITATRLYVEQLLRLKAEPELAGQDLRTFAAEAFATGVVTYFEPYEAVHRRNVAAVAVVASNP</sequence>
<organism evidence="3 4">
    <name type="scientific">Xanthobacter autotrophicus (strain ATCC BAA-1158 / Py2)</name>
    <dbReference type="NCBI Taxonomy" id="78245"/>
    <lineage>
        <taxon>Bacteria</taxon>
        <taxon>Pseudomonadati</taxon>
        <taxon>Pseudomonadota</taxon>
        <taxon>Alphaproteobacteria</taxon>
        <taxon>Hyphomicrobiales</taxon>
        <taxon>Xanthobacteraceae</taxon>
        <taxon>Xanthobacter</taxon>
    </lineage>
</organism>
<evidence type="ECO:0000313" key="3">
    <source>
        <dbReference type="EMBL" id="ABS69951.1"/>
    </source>
</evidence>
<dbReference type="Proteomes" id="UP000002417">
    <property type="component" value="Chromosome"/>
</dbReference>
<proteinExistence type="inferred from homology"/>
<dbReference type="Pfam" id="PF00753">
    <property type="entry name" value="Lactamase_B"/>
    <property type="match status" value="1"/>
</dbReference>
<dbReference type="InterPro" id="IPR036866">
    <property type="entry name" value="RibonucZ/Hydroxyglut_hydro"/>
</dbReference>
<reference evidence="3 4" key="1">
    <citation type="submission" date="2007-07" db="EMBL/GenBank/DDBJ databases">
        <title>Complete sequence of chromosome of Xanthobacter autotrophicus Py2.</title>
        <authorList>
            <consortium name="US DOE Joint Genome Institute"/>
            <person name="Copeland A."/>
            <person name="Lucas S."/>
            <person name="Lapidus A."/>
            <person name="Barry K."/>
            <person name="Glavina del Rio T."/>
            <person name="Hammon N."/>
            <person name="Israni S."/>
            <person name="Dalin E."/>
            <person name="Tice H."/>
            <person name="Pitluck S."/>
            <person name="Sims D."/>
            <person name="Brettin T."/>
            <person name="Bruce D."/>
            <person name="Detter J.C."/>
            <person name="Han C."/>
            <person name="Tapia R."/>
            <person name="Brainard J."/>
            <person name="Schmutz J."/>
            <person name="Larimer F."/>
            <person name="Land M."/>
            <person name="Hauser L."/>
            <person name="Kyrpides N."/>
            <person name="Kim E."/>
            <person name="Ensigns S.A."/>
            <person name="Richardson P."/>
        </authorList>
    </citation>
    <scope>NUCLEOTIDE SEQUENCE [LARGE SCALE GENOMIC DNA]</scope>
    <source>
        <strain evidence="4">ATCC BAA-1158 / Py2</strain>
    </source>
</reference>
<dbReference type="KEGG" id="xau:Xaut_4732"/>
<dbReference type="AlphaFoldDB" id="A7IPK5"/>
<dbReference type="Gene3D" id="3.60.15.10">
    <property type="entry name" value="Ribonuclease Z/Hydroxyacylglutathione hydrolase-like"/>
    <property type="match status" value="1"/>
</dbReference>
<keyword evidence="4" id="KW-1185">Reference proteome</keyword>
<dbReference type="PANTHER" id="PTHR42951">
    <property type="entry name" value="METALLO-BETA-LACTAMASE DOMAIN-CONTAINING"/>
    <property type="match status" value="1"/>
</dbReference>
<dbReference type="InterPro" id="IPR050855">
    <property type="entry name" value="NDM-1-like"/>
</dbReference>
<dbReference type="InterPro" id="IPR001279">
    <property type="entry name" value="Metallo-B-lactamas"/>
</dbReference>
<evidence type="ECO:0000259" key="2">
    <source>
        <dbReference type="SMART" id="SM00849"/>
    </source>
</evidence>
<dbReference type="SMART" id="SM00849">
    <property type="entry name" value="Lactamase_B"/>
    <property type="match status" value="1"/>
</dbReference>
<name>A7IPK5_XANP2</name>
<dbReference type="EMBL" id="CP000781">
    <property type="protein sequence ID" value="ABS69951.1"/>
    <property type="molecule type" value="Genomic_DNA"/>
</dbReference>
<protein>
    <submittedName>
        <fullName evidence="3">Beta-lactamase domain protein</fullName>
    </submittedName>
</protein>
<gene>
    <name evidence="3" type="ordered locus">Xaut_4732</name>
</gene>
<dbReference type="SUPFAM" id="SSF56281">
    <property type="entry name" value="Metallo-hydrolase/oxidoreductase"/>
    <property type="match status" value="1"/>
</dbReference>
<dbReference type="PANTHER" id="PTHR42951:SF4">
    <property type="entry name" value="ACYL-COENZYME A THIOESTERASE MBLAC2"/>
    <property type="match status" value="1"/>
</dbReference>
<feature type="domain" description="Metallo-beta-lactamase" evidence="2">
    <location>
        <begin position="52"/>
        <end position="224"/>
    </location>
</feature>